<feature type="domain" description="USP" evidence="10">
    <location>
        <begin position="168"/>
        <end position="474"/>
    </location>
</feature>
<evidence type="ECO:0000256" key="7">
    <source>
        <dbReference type="ARBA" id="ARBA00037450"/>
    </source>
</evidence>
<comment type="catalytic activity">
    <reaction evidence="1 8">
        <text>Thiol-dependent hydrolysis of ester, thioester, amide, peptide and isopeptide bonds formed by the C-terminal Gly of ubiquitin (a 76-residue protein attached to proteins as an intracellular targeting signal).</text>
        <dbReference type="EC" id="3.4.19.12"/>
    </reaction>
</comment>
<evidence type="ECO:0000256" key="9">
    <source>
        <dbReference type="SAM" id="MobiDB-lite"/>
    </source>
</evidence>
<proteinExistence type="inferred from homology"/>
<comment type="function">
    <text evidence="7 8">Recognizes and hydrolyzes the peptide bond at the C-terminal Gly of ubiquitin. Involved in the processing of poly-ubiquitin precursors as well as that of ubiquitinated proteins.</text>
</comment>
<dbReference type="GO" id="GO:0005829">
    <property type="term" value="C:cytosol"/>
    <property type="evidence" value="ECO:0007669"/>
    <property type="project" value="TreeGrafter"/>
</dbReference>
<evidence type="ECO:0000259" key="10">
    <source>
        <dbReference type="PROSITE" id="PS50235"/>
    </source>
</evidence>
<name>A0A087GNI5_ARAAL</name>
<dbReference type="Gramene" id="KFK31437">
    <property type="protein sequence ID" value="KFK31437"/>
    <property type="gene ID" value="AALP_AA6G111700"/>
</dbReference>
<reference evidence="12" key="1">
    <citation type="journal article" date="2015" name="Nat. Plants">
        <title>Genome expansion of Arabis alpina linked with retrotransposition and reduced symmetric DNA methylation.</title>
        <authorList>
            <person name="Willing E.M."/>
            <person name="Rawat V."/>
            <person name="Mandakova T."/>
            <person name="Maumus F."/>
            <person name="James G.V."/>
            <person name="Nordstroem K.J."/>
            <person name="Becker C."/>
            <person name="Warthmann N."/>
            <person name="Chica C."/>
            <person name="Szarzynska B."/>
            <person name="Zytnicki M."/>
            <person name="Albani M.C."/>
            <person name="Kiefer C."/>
            <person name="Bergonzi S."/>
            <person name="Castaings L."/>
            <person name="Mateos J.L."/>
            <person name="Berns M.C."/>
            <person name="Bujdoso N."/>
            <person name="Piofczyk T."/>
            <person name="de Lorenzo L."/>
            <person name="Barrero-Sicilia C."/>
            <person name="Mateos I."/>
            <person name="Piednoel M."/>
            <person name="Hagmann J."/>
            <person name="Chen-Min-Tao R."/>
            <person name="Iglesias-Fernandez R."/>
            <person name="Schuster S.C."/>
            <person name="Alonso-Blanco C."/>
            <person name="Roudier F."/>
            <person name="Carbonero P."/>
            <person name="Paz-Ares J."/>
            <person name="Davis S.J."/>
            <person name="Pecinka A."/>
            <person name="Quesneville H."/>
            <person name="Colot V."/>
            <person name="Lysak M.A."/>
            <person name="Weigel D."/>
            <person name="Coupland G."/>
            <person name="Schneeberger K."/>
        </authorList>
    </citation>
    <scope>NUCLEOTIDE SEQUENCE [LARGE SCALE GENOMIC DNA]</scope>
    <source>
        <strain evidence="12">cv. Pajares</strain>
    </source>
</reference>
<keyword evidence="4 8" id="KW-0833">Ubl conjugation pathway</keyword>
<evidence type="ECO:0000256" key="8">
    <source>
        <dbReference type="RuleBase" id="RU366025"/>
    </source>
</evidence>
<feature type="region of interest" description="Disordered" evidence="9">
    <location>
        <begin position="729"/>
        <end position="751"/>
    </location>
</feature>
<keyword evidence="3 8" id="KW-0645">Protease</keyword>
<evidence type="ECO:0000256" key="4">
    <source>
        <dbReference type="ARBA" id="ARBA00022786"/>
    </source>
</evidence>
<keyword evidence="5 8" id="KW-0378">Hydrolase</keyword>
<dbReference type="InterPro" id="IPR038765">
    <property type="entry name" value="Papain-like_cys_pep_sf"/>
</dbReference>
<sequence length="751" mass="85237">MAENSQSSDPPSISPKFVSPVKTLDESSPTAPIRALVAYSLSLSSPIRQIQSHDSPPAKPLTQIQNPDVSSPPSDKTLIPASSSIDVEENESEIIPQAEISPDDNNNNLQIVTTSYSFDANRDSCNRPPRRRYVDDNHSDDDDLKIESKKPEEFSWYSRKIEPTGVGAGLRNSGNTCFIASVLQCLTHCVPLIESLRSYQCPTPCNCGNDMFCVMQALREHIELALRNSGDDLTVYGFRDNLKYFSPDFQINHQEDAHEFMQSFLDKLERCCLDRRNKLESTSSQDVNVVDNVFGGRLLSRLHCCNCNAFSDIFEPSVGCSLEIEDVDNLLSALESFTRVEKLEDQFTCDNCKEKVSKEKQLKFDKLPMVATFHLKRFKNNGVYMEKIFKQVQFPLELDLSPYMSGNQDPEVSTKYRLYAFVEHLGNGVSFGHYSSYVRSAPETWHNFDDSKVTKIREECVMTQNAYLLFYAREGTPWFSTAYEELKTLFAATPLNTSPKSVLENTCREEVVSDHRYENISSYNKDSVKVSIPNENYSDFRCHEPHEDVFHSAGSGIDDDYSEYDDFESPKGDESEKPFADTFHREEPILYPASNRATIDDDASVPEVKIQTQASSPKRKAYERTILGVANRPQLKIQKQDYFPKRQGTIQKQGSFQIQREHLQNKKKEETSGTKPFRSLLRPSAEDPKGEGIAHSYLYSNPTARHRQLAAALGSPIPKRKLSNMKRSTMGLHRNLSQPVSHRKLSQPEMK</sequence>
<evidence type="ECO:0000256" key="3">
    <source>
        <dbReference type="ARBA" id="ARBA00022670"/>
    </source>
</evidence>
<dbReference type="PROSITE" id="PS00972">
    <property type="entry name" value="USP_1"/>
    <property type="match status" value="1"/>
</dbReference>
<dbReference type="PROSITE" id="PS00973">
    <property type="entry name" value="USP_2"/>
    <property type="match status" value="1"/>
</dbReference>
<feature type="compositionally biased region" description="Polar residues" evidence="9">
    <location>
        <begin position="62"/>
        <end position="85"/>
    </location>
</feature>
<feature type="compositionally biased region" description="Polar residues" evidence="9">
    <location>
        <begin position="1"/>
        <end position="11"/>
    </location>
</feature>
<comment type="similarity">
    <text evidence="2 8">Belongs to the peptidase C19 family.</text>
</comment>
<dbReference type="InterPro" id="IPR050164">
    <property type="entry name" value="Peptidase_C19"/>
</dbReference>
<evidence type="ECO:0000256" key="2">
    <source>
        <dbReference type="ARBA" id="ARBA00009085"/>
    </source>
</evidence>
<dbReference type="GO" id="GO:0016579">
    <property type="term" value="P:protein deubiquitination"/>
    <property type="evidence" value="ECO:0007669"/>
    <property type="project" value="InterPro"/>
</dbReference>
<evidence type="ECO:0000256" key="6">
    <source>
        <dbReference type="ARBA" id="ARBA00022807"/>
    </source>
</evidence>
<accession>A0A087GNI5</accession>
<keyword evidence="6 8" id="KW-0788">Thiol protease</keyword>
<dbReference type="Gene3D" id="3.90.70.10">
    <property type="entry name" value="Cysteine proteinases"/>
    <property type="match status" value="1"/>
</dbReference>
<dbReference type="CDD" id="cd02661">
    <property type="entry name" value="Peptidase_C19E"/>
    <property type="match status" value="1"/>
</dbReference>
<feature type="compositionally biased region" description="Basic and acidic residues" evidence="9">
    <location>
        <begin position="663"/>
        <end position="672"/>
    </location>
</feature>
<dbReference type="GO" id="GO:0006281">
    <property type="term" value="P:DNA repair"/>
    <property type="evidence" value="ECO:0007669"/>
    <property type="project" value="EnsemblPlants"/>
</dbReference>
<dbReference type="OrthoDB" id="420187at2759"/>
<keyword evidence="12" id="KW-1185">Reference proteome</keyword>
<dbReference type="Proteomes" id="UP000029120">
    <property type="component" value="Chromosome 6"/>
</dbReference>
<feature type="region of interest" description="Disordered" evidence="9">
    <location>
        <begin position="48"/>
        <end position="91"/>
    </location>
</feature>
<feature type="region of interest" description="Disordered" evidence="9">
    <location>
        <begin position="663"/>
        <end position="694"/>
    </location>
</feature>
<dbReference type="PROSITE" id="PS50235">
    <property type="entry name" value="USP_3"/>
    <property type="match status" value="1"/>
</dbReference>
<feature type="region of interest" description="Disordered" evidence="9">
    <location>
        <begin position="120"/>
        <end position="145"/>
    </location>
</feature>
<gene>
    <name evidence="11" type="ordered locus">AALP_Aa6g111700</name>
</gene>
<dbReference type="GO" id="GO:0004843">
    <property type="term" value="F:cysteine-type deubiquitinase activity"/>
    <property type="evidence" value="ECO:0007669"/>
    <property type="project" value="UniProtKB-UniRule"/>
</dbReference>
<dbReference type="FunFam" id="3.90.70.10:FF:000116">
    <property type="entry name" value="Ubiquitin carboxyl-terminal hydrolase 20"/>
    <property type="match status" value="1"/>
</dbReference>
<dbReference type="GO" id="GO:0006508">
    <property type="term" value="P:proteolysis"/>
    <property type="evidence" value="ECO:0007669"/>
    <property type="project" value="UniProtKB-KW"/>
</dbReference>
<protein>
    <recommendedName>
        <fullName evidence="8">Ubiquitin carboxyl-terminal hydrolase</fullName>
        <ecNumber evidence="8">3.4.19.12</ecNumber>
    </recommendedName>
</protein>
<dbReference type="InterPro" id="IPR028889">
    <property type="entry name" value="USP"/>
</dbReference>
<evidence type="ECO:0000313" key="11">
    <source>
        <dbReference type="EMBL" id="KFK31437.1"/>
    </source>
</evidence>
<dbReference type="GO" id="GO:0005634">
    <property type="term" value="C:nucleus"/>
    <property type="evidence" value="ECO:0007669"/>
    <property type="project" value="TreeGrafter"/>
</dbReference>
<evidence type="ECO:0000256" key="5">
    <source>
        <dbReference type="ARBA" id="ARBA00022801"/>
    </source>
</evidence>
<dbReference type="PANTHER" id="PTHR24006:SF746">
    <property type="entry name" value="UBIQUITIN CARBOXYL-TERMINAL HYDROLASE 21"/>
    <property type="match status" value="1"/>
</dbReference>
<dbReference type="InterPro" id="IPR018200">
    <property type="entry name" value="USP_CS"/>
</dbReference>
<feature type="region of interest" description="Disordered" evidence="9">
    <location>
        <begin position="1"/>
        <end position="30"/>
    </location>
</feature>
<evidence type="ECO:0000313" key="12">
    <source>
        <dbReference type="Proteomes" id="UP000029120"/>
    </source>
</evidence>
<dbReference type="Pfam" id="PF00443">
    <property type="entry name" value="UCH"/>
    <property type="match status" value="1"/>
</dbReference>
<dbReference type="eggNOG" id="KOG1865">
    <property type="taxonomic scope" value="Eukaryota"/>
</dbReference>
<dbReference type="PANTHER" id="PTHR24006">
    <property type="entry name" value="UBIQUITIN CARBOXYL-TERMINAL HYDROLASE"/>
    <property type="match status" value="1"/>
</dbReference>
<dbReference type="AlphaFoldDB" id="A0A087GNI5"/>
<evidence type="ECO:0000256" key="1">
    <source>
        <dbReference type="ARBA" id="ARBA00000707"/>
    </source>
</evidence>
<dbReference type="EMBL" id="CM002874">
    <property type="protein sequence ID" value="KFK31437.1"/>
    <property type="molecule type" value="Genomic_DNA"/>
</dbReference>
<dbReference type="InterPro" id="IPR001394">
    <property type="entry name" value="Peptidase_C19_UCH"/>
</dbReference>
<dbReference type="SUPFAM" id="SSF54001">
    <property type="entry name" value="Cysteine proteinases"/>
    <property type="match status" value="1"/>
</dbReference>
<organism evidence="11 12">
    <name type="scientific">Arabis alpina</name>
    <name type="common">Alpine rock-cress</name>
    <dbReference type="NCBI Taxonomy" id="50452"/>
    <lineage>
        <taxon>Eukaryota</taxon>
        <taxon>Viridiplantae</taxon>
        <taxon>Streptophyta</taxon>
        <taxon>Embryophyta</taxon>
        <taxon>Tracheophyta</taxon>
        <taxon>Spermatophyta</taxon>
        <taxon>Magnoliopsida</taxon>
        <taxon>eudicotyledons</taxon>
        <taxon>Gunneridae</taxon>
        <taxon>Pentapetalae</taxon>
        <taxon>rosids</taxon>
        <taxon>malvids</taxon>
        <taxon>Brassicales</taxon>
        <taxon>Brassicaceae</taxon>
        <taxon>Arabideae</taxon>
        <taxon>Arabis</taxon>
    </lineage>
</organism>
<dbReference type="EC" id="3.4.19.12" evidence="8"/>